<keyword evidence="1" id="KW-0472">Membrane</keyword>
<dbReference type="RefSeq" id="WP_019469918.1">
    <property type="nucleotide sequence ID" value="NZ_BKAS01000002.1"/>
</dbReference>
<feature type="transmembrane region" description="Helical" evidence="1">
    <location>
        <begin position="31"/>
        <end position="51"/>
    </location>
</feature>
<feature type="transmembrane region" description="Helical" evidence="1">
    <location>
        <begin position="6"/>
        <end position="26"/>
    </location>
</feature>
<comment type="caution">
    <text evidence="2">The sequence shown here is derived from an EMBL/GenBank/DDBJ whole genome shotgun (WGS) entry which is preliminary data.</text>
</comment>
<sequence length="87" mass="10171">MSMPNIVMLILTIIMLLFVFVFGLLLDKPVIYMFIALFVHSTLLFIIRYFWQGKEFGEAFTHSYDFITITIVIIFTILKVQKAKSSE</sequence>
<protein>
    <submittedName>
        <fullName evidence="2">Uncharacterized protein</fullName>
    </submittedName>
</protein>
<name>A0A0M2P113_STACC</name>
<reference evidence="2 3" key="1">
    <citation type="submission" date="2015-03" db="EMBL/GenBank/DDBJ databases">
        <title>Genome Assembly of Staphylococcus cohnii subsp. cohnii strain G22B2.</title>
        <authorList>
            <person name="Nair G."/>
            <person name="Kaur G."/>
            <person name="Khatri I."/>
            <person name="Singh N.K."/>
            <person name="Sathyabama S."/>
            <person name="Maurya S.K."/>
            <person name="Subramanian S."/>
            <person name="Agrewala J.N."/>
            <person name="Mayilraj S."/>
        </authorList>
    </citation>
    <scope>NUCLEOTIDE SEQUENCE [LARGE SCALE GENOMIC DNA]</scope>
    <source>
        <strain evidence="2 3">G22B2</strain>
    </source>
</reference>
<evidence type="ECO:0000256" key="1">
    <source>
        <dbReference type="SAM" id="Phobius"/>
    </source>
</evidence>
<evidence type="ECO:0000313" key="2">
    <source>
        <dbReference type="EMBL" id="KKI63915.1"/>
    </source>
</evidence>
<dbReference type="GeneID" id="58098610"/>
<keyword evidence="1" id="KW-1133">Transmembrane helix</keyword>
<accession>A0A0M2P113</accession>
<organism evidence="2 3">
    <name type="scientific">Staphylococcus cohnii subsp. cohnii</name>
    <dbReference type="NCBI Taxonomy" id="74704"/>
    <lineage>
        <taxon>Bacteria</taxon>
        <taxon>Bacillati</taxon>
        <taxon>Bacillota</taxon>
        <taxon>Bacilli</taxon>
        <taxon>Bacillales</taxon>
        <taxon>Staphylococcaceae</taxon>
        <taxon>Staphylococcus</taxon>
        <taxon>Staphylococcus cohnii species complex</taxon>
    </lineage>
</organism>
<keyword evidence="1" id="KW-0812">Transmembrane</keyword>
<dbReference type="AlphaFoldDB" id="A0A0M2P113"/>
<dbReference type="PATRIC" id="fig|74704.6.peg.418"/>
<feature type="transmembrane region" description="Helical" evidence="1">
    <location>
        <begin position="63"/>
        <end position="80"/>
    </location>
</feature>
<dbReference type="Proteomes" id="UP000034455">
    <property type="component" value="Unassembled WGS sequence"/>
</dbReference>
<dbReference type="EMBL" id="LAKJ01000012">
    <property type="protein sequence ID" value="KKI63915.1"/>
    <property type="molecule type" value="Genomic_DNA"/>
</dbReference>
<proteinExistence type="predicted"/>
<evidence type="ECO:0000313" key="3">
    <source>
        <dbReference type="Proteomes" id="UP000034455"/>
    </source>
</evidence>
<gene>
    <name evidence="2" type="ORF">UF66_0404</name>
</gene>